<evidence type="ECO:0000313" key="2">
    <source>
        <dbReference type="Proteomes" id="UP000789920"/>
    </source>
</evidence>
<gene>
    <name evidence="1" type="ORF">RPERSI_LOCUS3719</name>
</gene>
<feature type="non-terminal residue" evidence="1">
    <location>
        <position position="1"/>
    </location>
</feature>
<dbReference type="Proteomes" id="UP000789920">
    <property type="component" value="Unassembled WGS sequence"/>
</dbReference>
<organism evidence="1 2">
    <name type="scientific">Racocetra persica</name>
    <dbReference type="NCBI Taxonomy" id="160502"/>
    <lineage>
        <taxon>Eukaryota</taxon>
        <taxon>Fungi</taxon>
        <taxon>Fungi incertae sedis</taxon>
        <taxon>Mucoromycota</taxon>
        <taxon>Glomeromycotina</taxon>
        <taxon>Glomeromycetes</taxon>
        <taxon>Diversisporales</taxon>
        <taxon>Gigasporaceae</taxon>
        <taxon>Racocetra</taxon>
    </lineage>
</organism>
<evidence type="ECO:0000313" key="1">
    <source>
        <dbReference type="EMBL" id="CAG8545177.1"/>
    </source>
</evidence>
<name>A0ACA9LT79_9GLOM</name>
<comment type="caution">
    <text evidence="1">The sequence shown here is derived from an EMBL/GenBank/DDBJ whole genome shotgun (WGS) entry which is preliminary data.</text>
</comment>
<reference evidence="1" key="1">
    <citation type="submission" date="2021-06" db="EMBL/GenBank/DDBJ databases">
        <authorList>
            <person name="Kallberg Y."/>
            <person name="Tangrot J."/>
            <person name="Rosling A."/>
        </authorList>
    </citation>
    <scope>NUCLEOTIDE SEQUENCE</scope>
    <source>
        <strain evidence="1">MA461A</strain>
    </source>
</reference>
<dbReference type="EMBL" id="CAJVQC010004791">
    <property type="protein sequence ID" value="CAG8545177.1"/>
    <property type="molecule type" value="Genomic_DNA"/>
</dbReference>
<sequence>QEIMRISKYTSVPSKDIDNERNEGALSEHGVTSEPLWVQGTNSPPEHEDSYETMEEHEIMLSKERGEDDTIVEVSENWDKEDYSKNNKNEKSIIPCLIIATVFIIAWVGSTIIYAYYRSGDSTPTNGSLNSIQFDDIYNGSFYPKWTSLVWSTTDDDGVFIYQDSDYNIILEQVSDGSKKTLVKGIDITDPSGSPLDYFEFFVSADNQYILFGTNFTKGWRHSYTANYYIFNISSKTSFPLTKEIDSNHQAVISYAEWSPVGHDIAFVKDNDVYVSLGLTEERRITYDGSDVVFNGVPDWIYEEEVLASKYALWWSPDAKRIAYLRLNESEVPEYRFPLYVDGMHVEPYVKEVVMKYPKPGYPNPIVTFHIYDTTTPLISQSGAVNFINDFPSDNKIITEVCWAGNDNVLVRVMNRVQDIARVVLVNPVTRNGTTVREENADKMDGGWFEITRSWVYLKKGGSIRQDAYIDVVVNNGYNHLAIFSPLTSSSPRYLTSGNWEVVDGVQAVDRKRELIYFLSTEKSSMERHLYSVSFDGKTRTALTPTDETAYYSVIFSPGAEYYNLKYEGPDVPWQKVLKVSNSSFEIVLQDNNYLNELLKTFDLPTINRFTVESEGNQLNVMEIRPPGMDLTGREKHPVLFHVYEGPTSQYVNTKFNLDWHSFLASSPRLKYVVVLVDTRGTGFKGRAFRCSVRKHLGEFESTDIINSAKYFASLPYVDSSKMAIWGWSFGGFITSKVIETDSGVFQVGMAVAPVTDW</sequence>
<feature type="non-terminal residue" evidence="1">
    <location>
        <position position="758"/>
    </location>
</feature>
<keyword evidence="2" id="KW-1185">Reference proteome</keyword>
<protein>
    <submittedName>
        <fullName evidence="1">16226_t:CDS:1</fullName>
    </submittedName>
</protein>
<proteinExistence type="predicted"/>
<accession>A0ACA9LT79</accession>